<evidence type="ECO:0000313" key="4">
    <source>
        <dbReference type="Proteomes" id="UP000009877"/>
    </source>
</evidence>
<proteinExistence type="predicted"/>
<evidence type="ECO:0000313" key="3">
    <source>
        <dbReference type="EMBL" id="EME35849.1"/>
    </source>
</evidence>
<feature type="compositionally biased region" description="Polar residues" evidence="1">
    <location>
        <begin position="1"/>
        <end position="10"/>
    </location>
</feature>
<organism evidence="3 4">
    <name type="scientific">Kocuria palustris PEL</name>
    <dbReference type="NCBI Taxonomy" id="1236550"/>
    <lineage>
        <taxon>Bacteria</taxon>
        <taxon>Bacillati</taxon>
        <taxon>Actinomycetota</taxon>
        <taxon>Actinomycetes</taxon>
        <taxon>Micrococcales</taxon>
        <taxon>Micrococcaceae</taxon>
        <taxon>Kocuria</taxon>
    </lineage>
</organism>
<dbReference type="STRING" id="71999.KPaMU14_02795"/>
<sequence>MVRMTAQRSETPAGGLPWDRPAPAARRRGPGALGVLRTVVASVLALCAGLAAVMAVATTWIDDTVMDREGFSALSEDLLADQQLRGEIEDMALDSASQAVQNADTGDIPLGGTITGWVDRRVQSTMSDYFDGDAYQQDMREVLEGTYDANVAAAESPDGAPEDLQVEVAPVMDGLSEAISDRLNFGLEVDLSSMDLVGIQDGVAEIPDSATGPALDQLSEVSDQAPYWWIAAAVAAVLALLIARHREWALLGAGIGLIGGVIAAGMVLQGFADSVMASPDLEGVGRTVVDRLFAVLGAGLDQRLSPWLWTGVALTAAGVVLGGLRLTWRLGGDDASGGDSTTGLSRSGRRVIEA</sequence>
<keyword evidence="4" id="KW-1185">Reference proteome</keyword>
<evidence type="ECO:0000256" key="2">
    <source>
        <dbReference type="SAM" id="Phobius"/>
    </source>
</evidence>
<feature type="transmembrane region" description="Helical" evidence="2">
    <location>
        <begin position="250"/>
        <end position="272"/>
    </location>
</feature>
<protein>
    <submittedName>
        <fullName evidence="3">Uncharacterized protein</fullName>
    </submittedName>
</protein>
<comment type="caution">
    <text evidence="3">The sequence shown here is derived from an EMBL/GenBank/DDBJ whole genome shotgun (WGS) entry which is preliminary data.</text>
</comment>
<feature type="transmembrane region" description="Helical" evidence="2">
    <location>
        <begin position="307"/>
        <end position="328"/>
    </location>
</feature>
<keyword evidence="2" id="KW-0812">Transmembrane</keyword>
<feature type="transmembrane region" description="Helical" evidence="2">
    <location>
        <begin position="226"/>
        <end position="243"/>
    </location>
</feature>
<accession>M2YB42</accession>
<keyword evidence="2" id="KW-1133">Transmembrane helix</keyword>
<dbReference type="Proteomes" id="UP000009877">
    <property type="component" value="Unassembled WGS sequence"/>
</dbReference>
<name>M2YB42_9MICC</name>
<feature type="transmembrane region" description="Helical" evidence="2">
    <location>
        <begin position="35"/>
        <end position="61"/>
    </location>
</feature>
<dbReference type="EMBL" id="ANHZ02000020">
    <property type="protein sequence ID" value="EME35849.1"/>
    <property type="molecule type" value="Genomic_DNA"/>
</dbReference>
<evidence type="ECO:0000256" key="1">
    <source>
        <dbReference type="SAM" id="MobiDB-lite"/>
    </source>
</evidence>
<keyword evidence="2" id="KW-0472">Membrane</keyword>
<feature type="region of interest" description="Disordered" evidence="1">
    <location>
        <begin position="1"/>
        <end position="23"/>
    </location>
</feature>
<gene>
    <name evidence="3" type="ORF">C884_01249</name>
</gene>
<dbReference type="AlphaFoldDB" id="M2YB42"/>
<feature type="region of interest" description="Disordered" evidence="1">
    <location>
        <begin position="335"/>
        <end position="354"/>
    </location>
</feature>
<reference evidence="3 4" key="1">
    <citation type="journal article" date="2014" name="Genome Announc.">
        <title>Draft Genome Sequence of Kocuria palustris PEL.</title>
        <authorList>
            <person name="Sharma G."/>
            <person name="Khatri I."/>
            <person name="Subramanian S."/>
        </authorList>
    </citation>
    <scope>NUCLEOTIDE SEQUENCE [LARGE SCALE GENOMIC DNA]</scope>
    <source>
        <strain evidence="3 4">PEL</strain>
    </source>
</reference>